<proteinExistence type="predicted"/>
<dbReference type="OrthoDB" id="4827381at2"/>
<sequence length="185" mass="19880">MAAWGPGAFDAHPALDFLERLTFQHAEVDATLDVVPGSVDVDAVAERLRHELRSAADGFPFACYAFPQSTYATAGLVAAVLTGAHRRPPSRRRRGGRDRLGLGAHGGHTVLLTERHALDLQPDARAAARVLASPEAWADEPDATVHLLAATRQLESLLGRTYAPSPAPLRVPGQAVWGRALPHRR</sequence>
<protein>
    <submittedName>
        <fullName evidence="1">Uncharacterized protein</fullName>
    </submittedName>
</protein>
<gene>
    <name evidence="1" type="ORF">CTKZ_31940</name>
</gene>
<organism evidence="1 2">
    <name type="scientific">Cellulomonas algicola</name>
    <dbReference type="NCBI Taxonomy" id="2071633"/>
    <lineage>
        <taxon>Bacteria</taxon>
        <taxon>Bacillati</taxon>
        <taxon>Actinomycetota</taxon>
        <taxon>Actinomycetes</taxon>
        <taxon>Micrococcales</taxon>
        <taxon>Cellulomonadaceae</taxon>
        <taxon>Cellulomonas</taxon>
    </lineage>
</organism>
<dbReference type="EMBL" id="BHYL01000316">
    <property type="protein sequence ID" value="GCD21632.1"/>
    <property type="molecule type" value="Genomic_DNA"/>
</dbReference>
<comment type="caution">
    <text evidence="1">The sequence shown here is derived from an EMBL/GenBank/DDBJ whole genome shotgun (WGS) entry which is preliminary data.</text>
</comment>
<dbReference type="AlphaFoldDB" id="A0A401V3Z9"/>
<accession>A0A401V3Z9</accession>
<reference evidence="1 2" key="1">
    <citation type="submission" date="2018-11" db="EMBL/GenBank/DDBJ databases">
        <title>Draft genome sequence of Cellulomonas takizawaensis strain TKZ-21.</title>
        <authorList>
            <person name="Yamamura H."/>
            <person name="Hayashi T."/>
            <person name="Hamada M."/>
            <person name="Serisawa Y."/>
            <person name="Matsuyama K."/>
            <person name="Nakagawa Y."/>
            <person name="Otoguro M."/>
            <person name="Yanagida F."/>
            <person name="Hayakawa M."/>
        </authorList>
    </citation>
    <scope>NUCLEOTIDE SEQUENCE [LARGE SCALE GENOMIC DNA]</scope>
    <source>
        <strain evidence="1 2">TKZ-21</strain>
    </source>
</reference>
<dbReference type="RefSeq" id="WP_124344155.1">
    <property type="nucleotide sequence ID" value="NZ_BHYL01000316.1"/>
</dbReference>
<evidence type="ECO:0000313" key="2">
    <source>
        <dbReference type="Proteomes" id="UP000288246"/>
    </source>
</evidence>
<keyword evidence="2" id="KW-1185">Reference proteome</keyword>
<name>A0A401V3Z9_9CELL</name>
<evidence type="ECO:0000313" key="1">
    <source>
        <dbReference type="EMBL" id="GCD21632.1"/>
    </source>
</evidence>
<dbReference type="Proteomes" id="UP000288246">
    <property type="component" value="Unassembled WGS sequence"/>
</dbReference>